<sequence>MFIHLHVHSSLSPNWGVLSPEALCAEAARFGFDTLALTDRNGLYGVPRFLDAARDAGISPIIGTEAVTEQNRAVLLAADQEGYANISRLLSDLHCDTSFDLCHALTRYRHGVIVVSDDRRLLAALKRVSAERLFVELSPGHDMHRALATSRELKLPAVATARVVLRASGSAQDSRAAGALTPTLSRGERGQGTGSAGACPPRSNAADTDVIAQEAKGTGTWRSQSPSGVSGNVGAKGTGTWRSQSPLRGDAGDFHLHRVLRAIDLNTKLSRLTPELTACESDALYAPAQMAEFFPHCPEALENSLRVAAMCRRDWDFSRTIFPAFRGLGNDDAFTTLNNRAREGALWRYGCIAPNVEARLQKELAIIRDKGFAHYFLVVEEITRQSQRTCGRGSAAASLVAYCLGITHVDPIRHNLFFERFLNEGRSDPPDIDVDFPWDERDAILDFAFARYGATRAAMVANQVGFKGRSALREVAKVYGLPDFEIKEMTDRISGFWRAEQSAAAMAGHPLFQGEALSPDWQEIVATARHLNGQLRHLSLHCGGLVIVPDEIRRYVPVEISHKGLPLIQWEKDQAEDAGLVKIDILGNRSLAVIRDAMAAVKEQQGIEIDYASWRPLEDERTQSLMRRGLTIGCFYLESPSVRLLLRKIWSSTAPRETFDIDLFEVLVQASSIIRPAANSFIQEYVARMQGKKWAHLHPLLEPVLGETLGIAIYQEQITQIAMELAGFSASEGDQLRKVITKKHRGKRLEDFHAKFIAGGKERGVSGPVLDAIWEQILSFAGYSFCKPHSASYALLSAKAAYMKANHPAQFIAAVISNQGGYYSPFAYISEGRRLGLTILPPDVNGSDYHYTGADKTLRIGLMQIDGLTREGAQRLLKERREHGAFTSFQDFLRRAGVQRCDAERLVKAGCFDALEGEPRRPALLWELLHFQQQATALLFEQKTELPSPPPYDAETVLRQEVEALGFLASRHPLALYKAQWQRHRPIKASELIKHSGQWVTMVGWWITTKAVEDKHGRPMEFVSFEDVTAIFDATFFPDVYARFCRKLSQRRPYLLKGVVEEEFGVATLRVKWVGFLDG</sequence>
<dbReference type="Pfam" id="PF17657">
    <property type="entry name" value="DNA_pol3_finger"/>
    <property type="match status" value="1"/>
</dbReference>
<dbReference type="EMBL" id="CP096574">
    <property type="protein sequence ID" value="UPU35550.1"/>
    <property type="molecule type" value="Genomic_DNA"/>
</dbReference>
<dbReference type="InterPro" id="IPR029460">
    <property type="entry name" value="DNAPol_HHH"/>
</dbReference>
<dbReference type="Pfam" id="PF02811">
    <property type="entry name" value="PHP"/>
    <property type="match status" value="1"/>
</dbReference>
<dbReference type="Gene3D" id="3.20.20.140">
    <property type="entry name" value="Metal-dependent hydrolases"/>
    <property type="match status" value="1"/>
</dbReference>
<dbReference type="GO" id="GO:0008408">
    <property type="term" value="F:3'-5' exonuclease activity"/>
    <property type="evidence" value="ECO:0007669"/>
    <property type="project" value="InterPro"/>
</dbReference>
<feature type="domain" description="Polymerase/histidinol phosphatase N-terminal" evidence="8">
    <location>
        <begin position="3"/>
        <end position="70"/>
    </location>
</feature>
<dbReference type="RefSeq" id="WP_183345320.1">
    <property type="nucleotide sequence ID" value="NZ_BLXY01000001.1"/>
</dbReference>
<dbReference type="NCBIfam" id="TIGR00594">
    <property type="entry name" value="polc"/>
    <property type="match status" value="1"/>
</dbReference>
<evidence type="ECO:0000256" key="3">
    <source>
        <dbReference type="ARBA" id="ARBA00022695"/>
    </source>
</evidence>
<dbReference type="EC" id="2.7.7.7" evidence="1"/>
<dbReference type="Gene3D" id="1.10.150.870">
    <property type="match status" value="1"/>
</dbReference>
<evidence type="ECO:0000313" key="12">
    <source>
        <dbReference type="Proteomes" id="UP000831485"/>
    </source>
</evidence>
<feature type="compositionally biased region" description="Polar residues" evidence="7">
    <location>
        <begin position="220"/>
        <end position="230"/>
    </location>
</feature>
<dbReference type="InterPro" id="IPR011708">
    <property type="entry name" value="DNA_pol3_alpha_NTPase_dom"/>
</dbReference>
<dbReference type="GO" id="GO:0003887">
    <property type="term" value="F:DNA-directed DNA polymerase activity"/>
    <property type="evidence" value="ECO:0007669"/>
    <property type="project" value="UniProtKB-KW"/>
</dbReference>
<name>A0A6V8MRX4_9BACT</name>
<accession>A0A6V8MRX4</accession>
<dbReference type="GO" id="GO:0006260">
    <property type="term" value="P:DNA replication"/>
    <property type="evidence" value="ECO:0007669"/>
    <property type="project" value="UniProtKB-KW"/>
</dbReference>
<dbReference type="InterPro" id="IPR003141">
    <property type="entry name" value="Pol/His_phosphatase_N"/>
</dbReference>
<dbReference type="Pfam" id="PF07733">
    <property type="entry name" value="DNA_pol3_alpha"/>
    <property type="match status" value="1"/>
</dbReference>
<evidence type="ECO:0000256" key="1">
    <source>
        <dbReference type="ARBA" id="ARBA00012417"/>
    </source>
</evidence>
<evidence type="ECO:0000256" key="4">
    <source>
        <dbReference type="ARBA" id="ARBA00022705"/>
    </source>
</evidence>
<dbReference type="SMART" id="SM00481">
    <property type="entry name" value="POLIIIAc"/>
    <property type="match status" value="1"/>
</dbReference>
<dbReference type="InterPro" id="IPR040982">
    <property type="entry name" value="DNA_pol3_finger"/>
</dbReference>
<dbReference type="EMBL" id="BLXY01000001">
    <property type="protein sequence ID" value="GFO62875.1"/>
    <property type="molecule type" value="Genomic_DNA"/>
</dbReference>
<dbReference type="InterPro" id="IPR004805">
    <property type="entry name" value="DnaE2/DnaE/PolC"/>
</dbReference>
<reference evidence="9" key="2">
    <citation type="journal article" date="2021" name="Int. J. Syst. Evol. Microbiol.">
        <title>Geomonas silvestris sp. nov., Geomonas paludis sp. nov. and Geomonas limicola sp. nov., isolated from terrestrial environments, and emended description of the genus Geomonas.</title>
        <authorList>
            <person name="Itoh H."/>
            <person name="Xu Z."/>
            <person name="Masuda Y."/>
            <person name="Ushijima N."/>
            <person name="Hayakawa C."/>
            <person name="Shiratori Y."/>
            <person name="Senoo K."/>
        </authorList>
    </citation>
    <scope>NUCLEOTIDE SEQUENCE</scope>
    <source>
        <strain evidence="9">Red736</strain>
    </source>
</reference>
<evidence type="ECO:0000256" key="2">
    <source>
        <dbReference type="ARBA" id="ARBA00022679"/>
    </source>
</evidence>
<dbReference type="InterPro" id="IPR016195">
    <property type="entry name" value="Pol/histidinol_Pase-like"/>
</dbReference>
<evidence type="ECO:0000313" key="10">
    <source>
        <dbReference type="EMBL" id="UPU35550.1"/>
    </source>
</evidence>
<keyword evidence="5" id="KW-0239">DNA-directed DNA polymerase</keyword>
<dbReference type="SUPFAM" id="SSF89550">
    <property type="entry name" value="PHP domain-like"/>
    <property type="match status" value="1"/>
</dbReference>
<gene>
    <name evidence="10" type="primary">dnaE</name>
    <name evidence="9" type="ORF">GMPD_07940</name>
    <name evidence="10" type="ORF">M1B72_19240</name>
</gene>
<dbReference type="InterPro" id="IPR004013">
    <property type="entry name" value="PHP_dom"/>
</dbReference>
<dbReference type="AlphaFoldDB" id="A0A6V8MRX4"/>
<keyword evidence="2 10" id="KW-0808">Transferase</keyword>
<dbReference type="GO" id="GO:0006281">
    <property type="term" value="P:DNA repair"/>
    <property type="evidence" value="ECO:0007669"/>
    <property type="project" value="UniProtKB-KW"/>
</dbReference>
<evidence type="ECO:0000256" key="6">
    <source>
        <dbReference type="ARBA" id="ARBA00049244"/>
    </source>
</evidence>
<comment type="catalytic activity">
    <reaction evidence="6">
        <text>DNA(n) + a 2'-deoxyribonucleoside 5'-triphosphate = DNA(n+1) + diphosphate</text>
        <dbReference type="Rhea" id="RHEA:22508"/>
        <dbReference type="Rhea" id="RHEA-COMP:17339"/>
        <dbReference type="Rhea" id="RHEA-COMP:17340"/>
        <dbReference type="ChEBI" id="CHEBI:33019"/>
        <dbReference type="ChEBI" id="CHEBI:61560"/>
        <dbReference type="ChEBI" id="CHEBI:173112"/>
        <dbReference type="EC" id="2.7.7.7"/>
    </reaction>
</comment>
<feature type="region of interest" description="Disordered" evidence="7">
    <location>
        <begin position="216"/>
        <end position="247"/>
    </location>
</feature>
<protein>
    <recommendedName>
        <fullName evidence="1">DNA-directed DNA polymerase</fullName>
        <ecNumber evidence="1">2.7.7.7</ecNumber>
    </recommendedName>
</protein>
<reference evidence="11" key="1">
    <citation type="submission" date="2020-06" db="EMBL/GenBank/DDBJ databases">
        <title>Draft genomic sequecing of Geomonas sp. Red736.</title>
        <authorList>
            <person name="Itoh H."/>
            <person name="Xu Z.X."/>
            <person name="Ushijima N."/>
            <person name="Masuda Y."/>
            <person name="Shiratori Y."/>
            <person name="Senoo K."/>
        </authorList>
    </citation>
    <scope>NUCLEOTIDE SEQUENCE [LARGE SCALE GENOMIC DNA]</scope>
    <source>
        <strain evidence="11">Red736</strain>
    </source>
</reference>
<dbReference type="Proteomes" id="UP000831485">
    <property type="component" value="Chromosome"/>
</dbReference>
<evidence type="ECO:0000259" key="8">
    <source>
        <dbReference type="SMART" id="SM00481"/>
    </source>
</evidence>
<dbReference type="CDD" id="cd04485">
    <property type="entry name" value="DnaE_OBF"/>
    <property type="match status" value="1"/>
</dbReference>
<evidence type="ECO:0000313" key="9">
    <source>
        <dbReference type="EMBL" id="GFO62875.1"/>
    </source>
</evidence>
<reference evidence="10" key="3">
    <citation type="submission" date="2022-04" db="EMBL/GenBank/DDBJ databases">
        <authorList>
            <person name="Liu G."/>
        </authorList>
    </citation>
    <scope>NUCLEOTIDE SEQUENCE</scope>
    <source>
        <strain evidence="10">RG22</strain>
    </source>
</reference>
<keyword evidence="4" id="KW-0235">DNA replication</keyword>
<keyword evidence="3 10" id="KW-0548">Nucleotidyltransferase</keyword>
<feature type="region of interest" description="Disordered" evidence="7">
    <location>
        <begin position="175"/>
        <end position="204"/>
    </location>
</feature>
<dbReference type="PANTHER" id="PTHR32294">
    <property type="entry name" value="DNA POLYMERASE III SUBUNIT ALPHA"/>
    <property type="match status" value="1"/>
</dbReference>
<dbReference type="Pfam" id="PF14579">
    <property type="entry name" value="HHH_6"/>
    <property type="match status" value="1"/>
</dbReference>
<dbReference type="CDD" id="cd07431">
    <property type="entry name" value="PHP_PolIIIA"/>
    <property type="match status" value="1"/>
</dbReference>
<proteinExistence type="predicted"/>
<evidence type="ECO:0000256" key="7">
    <source>
        <dbReference type="SAM" id="MobiDB-lite"/>
    </source>
</evidence>
<evidence type="ECO:0000313" key="11">
    <source>
        <dbReference type="Proteomes" id="UP000568888"/>
    </source>
</evidence>
<evidence type="ECO:0000256" key="5">
    <source>
        <dbReference type="ARBA" id="ARBA00022932"/>
    </source>
</evidence>
<keyword evidence="12" id="KW-1185">Reference proteome</keyword>
<organism evidence="9 11">
    <name type="scientific">Geomonas paludis</name>
    <dbReference type="NCBI Taxonomy" id="2740185"/>
    <lineage>
        <taxon>Bacteria</taxon>
        <taxon>Pseudomonadati</taxon>
        <taxon>Thermodesulfobacteriota</taxon>
        <taxon>Desulfuromonadia</taxon>
        <taxon>Geobacterales</taxon>
        <taxon>Geobacteraceae</taxon>
        <taxon>Geomonas</taxon>
    </lineage>
</organism>
<dbReference type="Proteomes" id="UP000568888">
    <property type="component" value="Unassembled WGS sequence"/>
</dbReference>